<dbReference type="Proteomes" id="UP001597102">
    <property type="component" value="Unassembled WGS sequence"/>
</dbReference>
<sequence>MREIILESGDSIDQVYFPETAVISLVSPFLDGRVPELASIGREGISGCLSAIGSGTTFSQWVAQVPGRALQCPASAFESAFEQSQGFRQATICYMEALQCQIMQSVACNAMHPVEARCCRWILMMRDRSDSDELALTQEFLAEILSVHRSSVSLTIGTLQQAGYLEAKRGSLRILDRKGLENVSCECYRIVRDRFEDLLPGTFITQ</sequence>
<organism evidence="5 6">
    <name type="scientific">Methyloligella solikamskensis</name>
    <dbReference type="NCBI Taxonomy" id="1177756"/>
    <lineage>
        <taxon>Bacteria</taxon>
        <taxon>Pseudomonadati</taxon>
        <taxon>Pseudomonadota</taxon>
        <taxon>Alphaproteobacteria</taxon>
        <taxon>Hyphomicrobiales</taxon>
        <taxon>Hyphomicrobiaceae</taxon>
        <taxon>Methyloligella</taxon>
    </lineage>
</organism>
<proteinExistence type="predicted"/>
<dbReference type="InterPro" id="IPR014710">
    <property type="entry name" value="RmlC-like_jellyroll"/>
</dbReference>
<evidence type="ECO:0000256" key="1">
    <source>
        <dbReference type="ARBA" id="ARBA00023015"/>
    </source>
</evidence>
<protein>
    <submittedName>
        <fullName evidence="5">Crp/Fnr family transcriptional regulator</fullName>
    </submittedName>
</protein>
<dbReference type="RefSeq" id="WP_379090525.1">
    <property type="nucleotide sequence ID" value="NZ_JBHTJO010000001.1"/>
</dbReference>
<evidence type="ECO:0000313" key="5">
    <source>
        <dbReference type="EMBL" id="MFD0988013.1"/>
    </source>
</evidence>
<dbReference type="EMBL" id="JBHTJO010000001">
    <property type="protein sequence ID" value="MFD0988013.1"/>
    <property type="molecule type" value="Genomic_DNA"/>
</dbReference>
<keyword evidence="6" id="KW-1185">Reference proteome</keyword>
<evidence type="ECO:0000259" key="4">
    <source>
        <dbReference type="PROSITE" id="PS51063"/>
    </source>
</evidence>
<keyword evidence="3" id="KW-0804">Transcription</keyword>
<evidence type="ECO:0000313" key="6">
    <source>
        <dbReference type="Proteomes" id="UP001597102"/>
    </source>
</evidence>
<dbReference type="Pfam" id="PF13545">
    <property type="entry name" value="HTH_Crp_2"/>
    <property type="match status" value="1"/>
</dbReference>
<dbReference type="InterPro" id="IPR050397">
    <property type="entry name" value="Env_Response_Regulators"/>
</dbReference>
<keyword evidence="1" id="KW-0805">Transcription regulation</keyword>
<evidence type="ECO:0000256" key="2">
    <source>
        <dbReference type="ARBA" id="ARBA00023125"/>
    </source>
</evidence>
<dbReference type="SUPFAM" id="SSF46785">
    <property type="entry name" value="Winged helix' DNA-binding domain"/>
    <property type="match status" value="1"/>
</dbReference>
<dbReference type="Gene3D" id="2.60.120.10">
    <property type="entry name" value="Jelly Rolls"/>
    <property type="match status" value="1"/>
</dbReference>
<keyword evidence="2" id="KW-0238">DNA-binding</keyword>
<gene>
    <name evidence="5" type="ORF">ACFQ2F_12990</name>
</gene>
<comment type="caution">
    <text evidence="5">The sequence shown here is derived from an EMBL/GenBank/DDBJ whole genome shotgun (WGS) entry which is preliminary data.</text>
</comment>
<accession>A0ABW3JC41</accession>
<dbReference type="InterPro" id="IPR036390">
    <property type="entry name" value="WH_DNA-bd_sf"/>
</dbReference>
<reference evidence="6" key="1">
    <citation type="journal article" date="2019" name="Int. J. Syst. Evol. Microbiol.">
        <title>The Global Catalogue of Microorganisms (GCM) 10K type strain sequencing project: providing services to taxonomists for standard genome sequencing and annotation.</title>
        <authorList>
            <consortium name="The Broad Institute Genomics Platform"/>
            <consortium name="The Broad Institute Genome Sequencing Center for Infectious Disease"/>
            <person name="Wu L."/>
            <person name="Ma J."/>
        </authorList>
    </citation>
    <scope>NUCLEOTIDE SEQUENCE [LARGE SCALE GENOMIC DNA]</scope>
    <source>
        <strain evidence="6">CCUG 61697</strain>
    </source>
</reference>
<dbReference type="InterPro" id="IPR012318">
    <property type="entry name" value="HTH_CRP"/>
</dbReference>
<name>A0ABW3JC41_9HYPH</name>
<dbReference type="PANTHER" id="PTHR24567">
    <property type="entry name" value="CRP FAMILY TRANSCRIPTIONAL REGULATORY PROTEIN"/>
    <property type="match status" value="1"/>
</dbReference>
<dbReference type="PROSITE" id="PS51063">
    <property type="entry name" value="HTH_CRP_2"/>
    <property type="match status" value="1"/>
</dbReference>
<evidence type="ECO:0000256" key="3">
    <source>
        <dbReference type="ARBA" id="ARBA00023163"/>
    </source>
</evidence>
<dbReference type="InterPro" id="IPR018490">
    <property type="entry name" value="cNMP-bd_dom_sf"/>
</dbReference>
<dbReference type="SUPFAM" id="SSF51206">
    <property type="entry name" value="cAMP-binding domain-like"/>
    <property type="match status" value="1"/>
</dbReference>
<feature type="domain" description="HTH crp-type" evidence="4">
    <location>
        <begin position="112"/>
        <end position="178"/>
    </location>
</feature>
<dbReference type="PANTHER" id="PTHR24567:SF74">
    <property type="entry name" value="HTH-TYPE TRANSCRIPTIONAL REGULATOR ARCR"/>
    <property type="match status" value="1"/>
</dbReference>